<sequence length="147" mass="15245">MPGPWPPTRPPPSAIRRDPCSCHPGASIHHPANPSASAPAGHTSTPGRERATARYLGLPYGLGGDKTCAILQSPTPTSDTNFGTGSIGPLQFGACPLPAWFSISSAGKVASRFDLRERASAARRGSIVERGNARARTGARVPRPSVA</sequence>
<evidence type="ECO:0000313" key="1">
    <source>
        <dbReference type="EMBL" id="KAL3956399.1"/>
    </source>
</evidence>
<organism evidence="1 2">
    <name type="scientific">Purpureocillium lilacinum</name>
    <name type="common">Paecilomyces lilacinus</name>
    <dbReference type="NCBI Taxonomy" id="33203"/>
    <lineage>
        <taxon>Eukaryota</taxon>
        <taxon>Fungi</taxon>
        <taxon>Dikarya</taxon>
        <taxon>Ascomycota</taxon>
        <taxon>Pezizomycotina</taxon>
        <taxon>Sordariomycetes</taxon>
        <taxon>Hypocreomycetidae</taxon>
        <taxon>Hypocreales</taxon>
        <taxon>Ophiocordycipitaceae</taxon>
        <taxon>Purpureocillium</taxon>
    </lineage>
</organism>
<reference evidence="1" key="1">
    <citation type="submission" date="2024-12" db="EMBL/GenBank/DDBJ databases">
        <title>Comparative genomics and development of molecular markers within Purpureocillium lilacinum and among Purpureocillium species.</title>
        <authorList>
            <person name="Yeh Z.-Y."/>
            <person name="Ni N.-T."/>
            <person name="Lo P.-H."/>
            <person name="Mushyakhwo K."/>
            <person name="Lin C.-F."/>
            <person name="Nai Y.-S."/>
        </authorList>
    </citation>
    <scope>NUCLEOTIDE SEQUENCE</scope>
    <source>
        <strain evidence="1">NCHU-NPUST-175</strain>
    </source>
</reference>
<name>A0ACC4DLJ1_PURLI</name>
<evidence type="ECO:0000313" key="2">
    <source>
        <dbReference type="Proteomes" id="UP001638806"/>
    </source>
</evidence>
<protein>
    <submittedName>
        <fullName evidence="1">Uncharacterized protein</fullName>
    </submittedName>
</protein>
<dbReference type="Proteomes" id="UP001638806">
    <property type="component" value="Unassembled WGS sequence"/>
</dbReference>
<comment type="caution">
    <text evidence="1">The sequence shown here is derived from an EMBL/GenBank/DDBJ whole genome shotgun (WGS) entry which is preliminary data.</text>
</comment>
<proteinExistence type="predicted"/>
<dbReference type="EMBL" id="JBGNUJ010000008">
    <property type="protein sequence ID" value="KAL3956399.1"/>
    <property type="molecule type" value="Genomic_DNA"/>
</dbReference>
<gene>
    <name evidence="1" type="ORF">ACCO45_009245</name>
</gene>
<keyword evidence="2" id="KW-1185">Reference proteome</keyword>
<accession>A0ACC4DLJ1</accession>